<dbReference type="Pfam" id="PF00168">
    <property type="entry name" value="C2"/>
    <property type="match status" value="1"/>
</dbReference>
<keyword evidence="1" id="KW-0812">Transmembrane</keyword>
<dbReference type="InterPro" id="IPR035892">
    <property type="entry name" value="C2_domain_sf"/>
</dbReference>
<dbReference type="Gene3D" id="2.60.40.150">
    <property type="entry name" value="C2 domain"/>
    <property type="match status" value="1"/>
</dbReference>
<dbReference type="CDD" id="cd00030">
    <property type="entry name" value="C2"/>
    <property type="match status" value="1"/>
</dbReference>
<evidence type="ECO:0000313" key="4">
    <source>
        <dbReference type="Proteomes" id="UP001190700"/>
    </source>
</evidence>
<protein>
    <recommendedName>
        <fullName evidence="2">C2 domain-containing protein</fullName>
    </recommendedName>
</protein>
<reference evidence="3 4" key="1">
    <citation type="journal article" date="2015" name="Genome Biol. Evol.">
        <title>Comparative Genomics of a Bacterivorous Green Alga Reveals Evolutionary Causalities and Consequences of Phago-Mixotrophic Mode of Nutrition.</title>
        <authorList>
            <person name="Burns J.A."/>
            <person name="Paasch A."/>
            <person name="Narechania A."/>
            <person name="Kim E."/>
        </authorList>
    </citation>
    <scope>NUCLEOTIDE SEQUENCE [LARGE SCALE GENOMIC DNA]</scope>
    <source>
        <strain evidence="3 4">PLY_AMNH</strain>
    </source>
</reference>
<comment type="caution">
    <text evidence="3">The sequence shown here is derived from an EMBL/GenBank/DDBJ whole genome shotgun (WGS) entry which is preliminary data.</text>
</comment>
<accession>A0AAE0FTR6</accession>
<organism evidence="3 4">
    <name type="scientific">Cymbomonas tetramitiformis</name>
    <dbReference type="NCBI Taxonomy" id="36881"/>
    <lineage>
        <taxon>Eukaryota</taxon>
        <taxon>Viridiplantae</taxon>
        <taxon>Chlorophyta</taxon>
        <taxon>Pyramimonadophyceae</taxon>
        <taxon>Pyramimonadales</taxon>
        <taxon>Pyramimonadaceae</taxon>
        <taxon>Cymbomonas</taxon>
    </lineage>
</organism>
<feature type="transmembrane region" description="Helical" evidence="1">
    <location>
        <begin position="175"/>
        <end position="195"/>
    </location>
</feature>
<dbReference type="Proteomes" id="UP001190700">
    <property type="component" value="Unassembled WGS sequence"/>
</dbReference>
<keyword evidence="1" id="KW-0472">Membrane</keyword>
<dbReference type="PROSITE" id="PS50004">
    <property type="entry name" value="C2"/>
    <property type="match status" value="1"/>
</dbReference>
<dbReference type="EMBL" id="LGRX02013725">
    <property type="protein sequence ID" value="KAK3265720.1"/>
    <property type="molecule type" value="Genomic_DNA"/>
</dbReference>
<evidence type="ECO:0000256" key="1">
    <source>
        <dbReference type="SAM" id="Phobius"/>
    </source>
</evidence>
<name>A0AAE0FTR6_9CHLO</name>
<keyword evidence="1" id="KW-1133">Transmembrane helix</keyword>
<evidence type="ECO:0000313" key="3">
    <source>
        <dbReference type="EMBL" id="KAK3265720.1"/>
    </source>
</evidence>
<proteinExistence type="predicted"/>
<dbReference type="AlphaFoldDB" id="A0AAE0FTR6"/>
<gene>
    <name evidence="3" type="ORF">CYMTET_25623</name>
</gene>
<dbReference type="SUPFAM" id="SSF49562">
    <property type="entry name" value="C2 domain (Calcium/lipid-binding domain, CaLB)"/>
    <property type="match status" value="1"/>
</dbReference>
<sequence>MVVAVPEFCYVHFQKAKLHFSHRREIDPYVRVTVFQGDCSYEHTLQTLAVLGGGQNTTLCAKNRNLLTFSLPKEACELYVAGGCNLRLRLEVFDEDLLTQDDFIGFCTVKLPLEEAESSKMTWNLTDIRYEPAGEIECNAEILMTDDGPRLNLEVLSLSHLMQMQVEESNSERRLLVMAFGMLLIYVLLGVFFYVPMEVRPYRQCDLPASWEDSARNWETRCPAVVASAGGCETDSVQEVAPEGVDIS</sequence>
<keyword evidence="4" id="KW-1185">Reference proteome</keyword>
<dbReference type="InterPro" id="IPR000008">
    <property type="entry name" value="C2_dom"/>
</dbReference>
<feature type="domain" description="C2" evidence="2">
    <location>
        <begin position="1"/>
        <end position="127"/>
    </location>
</feature>
<evidence type="ECO:0000259" key="2">
    <source>
        <dbReference type="PROSITE" id="PS50004"/>
    </source>
</evidence>